<dbReference type="VEuPathDB" id="FungiDB:FGRAMPH1_01G23879"/>
<dbReference type="InParanoid" id="A0A098DQ95"/>
<gene>
    <name evidence="1" type="ORF">FGRAMPH1_01T23879</name>
</gene>
<dbReference type="Proteomes" id="UP000070720">
    <property type="component" value="Chromosome 4"/>
</dbReference>
<dbReference type="AlphaFoldDB" id="A0A098DQ95"/>
<accession>A0A0E0SC67</accession>
<dbReference type="EMBL" id="HG970335">
    <property type="protein sequence ID" value="CEF84030.1"/>
    <property type="molecule type" value="Genomic_DNA"/>
</dbReference>
<keyword evidence="3" id="KW-1185">Reference proteome</keyword>
<reference evidence="2 3" key="2">
    <citation type="journal article" date="2010" name="Nature">
        <title>Comparative genomics reveals mobile pathogenicity chromosomes in Fusarium.</title>
        <authorList>
            <person name="Ma L.J."/>
            <person name="van der Does H.C."/>
            <person name="Borkovich K.A."/>
            <person name="Coleman J.J."/>
            <person name="Daboussi M.J."/>
            <person name="Di Pietro A."/>
            <person name="Dufresne M."/>
            <person name="Freitag M."/>
            <person name="Grabherr M."/>
            <person name="Henrissat B."/>
            <person name="Houterman P.M."/>
            <person name="Kang S."/>
            <person name="Shim W.B."/>
            <person name="Woloshuk C."/>
            <person name="Xie X."/>
            <person name="Xu J.R."/>
            <person name="Antoniw J."/>
            <person name="Baker S.E."/>
            <person name="Bluhm B.H."/>
            <person name="Breakspear A."/>
            <person name="Brown D.W."/>
            <person name="Butchko R.A."/>
            <person name="Chapman S."/>
            <person name="Coulson R."/>
            <person name="Coutinho P.M."/>
            <person name="Danchin E.G."/>
            <person name="Diener A."/>
            <person name="Gale L.R."/>
            <person name="Gardiner D.M."/>
            <person name="Goff S."/>
            <person name="Hammond-Kosack K.E."/>
            <person name="Hilburn K."/>
            <person name="Hua-Van A."/>
            <person name="Jonkers W."/>
            <person name="Kazan K."/>
            <person name="Kodira C.D."/>
            <person name="Koehrsen M."/>
            <person name="Kumar L."/>
            <person name="Lee Y.H."/>
            <person name="Li L."/>
            <person name="Manners J.M."/>
            <person name="Miranda-Saavedra D."/>
            <person name="Mukherjee M."/>
            <person name="Park G."/>
            <person name="Park J."/>
            <person name="Park S.Y."/>
            <person name="Proctor R.H."/>
            <person name="Regev A."/>
            <person name="Ruiz-Roldan M.C."/>
            <person name="Sain D."/>
            <person name="Sakthikumar S."/>
            <person name="Sykes S."/>
            <person name="Schwartz D.C."/>
            <person name="Turgeon B.G."/>
            <person name="Wapinski I."/>
            <person name="Yoder O."/>
            <person name="Young S."/>
            <person name="Zeng Q."/>
            <person name="Zhou S."/>
            <person name="Galagan J."/>
            <person name="Cuomo C.A."/>
            <person name="Kistler H.C."/>
            <person name="Rep M."/>
        </authorList>
    </citation>
    <scope>GENOME REANNOTATION</scope>
    <source>
        <strain evidence="3">ATCC MYA-4620 / CBS 123657 / FGSC 9075 / NRRL 31084 / PH-1</strain>
        <strain evidence="2">PH-1 / ATCC MYA-4620 / FGSC 9075 / NRRL 31084</strain>
    </source>
</reference>
<organism evidence="1 3">
    <name type="scientific">Gibberella zeae (strain ATCC MYA-4620 / CBS 123657 / FGSC 9075 / NRRL 31084 / PH-1)</name>
    <name type="common">Wheat head blight fungus</name>
    <name type="synonym">Fusarium graminearum</name>
    <dbReference type="NCBI Taxonomy" id="229533"/>
    <lineage>
        <taxon>Eukaryota</taxon>
        <taxon>Fungi</taxon>
        <taxon>Dikarya</taxon>
        <taxon>Ascomycota</taxon>
        <taxon>Pezizomycotina</taxon>
        <taxon>Sordariomycetes</taxon>
        <taxon>Hypocreomycetidae</taxon>
        <taxon>Hypocreales</taxon>
        <taxon>Nectriaceae</taxon>
        <taxon>Fusarium</taxon>
    </lineage>
</organism>
<reference evidence="2 3" key="1">
    <citation type="journal article" date="2007" name="Science">
        <title>The Fusarium graminearum genome reveals a link between localized polymorphism and pathogen specialization.</title>
        <authorList>
            <person name="Cuomo C.A."/>
            <person name="Gueldener U."/>
            <person name="Xu J.-R."/>
            <person name="Trail F."/>
            <person name="Turgeon B.G."/>
            <person name="Di Pietro A."/>
            <person name="Walton J.D."/>
            <person name="Ma L.-J."/>
            <person name="Baker S.E."/>
            <person name="Rep M."/>
            <person name="Adam G."/>
            <person name="Antoniw J."/>
            <person name="Baldwin T."/>
            <person name="Calvo S.E."/>
            <person name="Chang Y.-L."/>
            <person name="DeCaprio D."/>
            <person name="Gale L.R."/>
            <person name="Gnerre S."/>
            <person name="Goswami R.S."/>
            <person name="Hammond-Kosack K."/>
            <person name="Harris L.J."/>
            <person name="Hilburn K."/>
            <person name="Kennell J.C."/>
            <person name="Kroken S."/>
            <person name="Magnuson J.K."/>
            <person name="Mannhaupt G."/>
            <person name="Mauceli E.W."/>
            <person name="Mewes H.-W."/>
            <person name="Mitterbauer R."/>
            <person name="Muehlbauer G."/>
            <person name="Muensterkoetter M."/>
            <person name="Nelson D."/>
            <person name="O'Donnell K."/>
            <person name="Ouellet T."/>
            <person name="Qi W."/>
            <person name="Quesneville H."/>
            <person name="Roncero M.I.G."/>
            <person name="Seong K.-Y."/>
            <person name="Tetko I.V."/>
            <person name="Urban M."/>
            <person name="Waalwijk C."/>
            <person name="Ward T.J."/>
            <person name="Yao J."/>
            <person name="Birren B.W."/>
            <person name="Kistler H.C."/>
        </authorList>
    </citation>
    <scope>NUCLEOTIDE SEQUENCE [LARGE SCALE GENOMIC DNA]</scope>
    <source>
        <strain evidence="3">ATCC MYA-4620 / CBS 123657 / FGSC 9075 / NRRL 31084 / PH-1</strain>
        <strain evidence="2">PH-1 / ATCC MYA-4620 / FGSC 9075 / NRRL 31084</strain>
    </source>
</reference>
<protein>
    <submittedName>
        <fullName evidence="1">Chromosome 4, complete genome</fullName>
    </submittedName>
</protein>
<reference evidence="1 3" key="3">
    <citation type="journal article" date="2015" name="BMC Genomics">
        <title>The completed genome sequence of the pathogenic ascomycete fungus Fusarium graminearum.</title>
        <authorList>
            <person name="King R."/>
            <person name="Urban M."/>
            <person name="Hammond-Kosack M.C."/>
            <person name="Hassani-Pak K."/>
            <person name="Hammond-Kosack K.E."/>
        </authorList>
    </citation>
    <scope>NUCLEOTIDE SEQUENCE [LARGE SCALE GENOMIC DNA]</scope>
    <source>
        <strain evidence="3">ATCC MYA-4620 / CBS 123657 / FGSC 9075 / NRRL 31084 / PH-1</strain>
        <strain evidence="1">PH-1</strain>
    </source>
</reference>
<reference evidence="2" key="4">
    <citation type="submission" date="2017-01" db="UniProtKB">
        <authorList>
            <consortium name="EnsemblFungi"/>
        </authorList>
    </citation>
    <scope>IDENTIFICATION</scope>
    <source>
        <strain evidence="2">PH-1 / ATCC MYA-4620 / FGSC 9075 / NRRL 31084</strain>
    </source>
</reference>
<accession>A0A098DQ95</accession>
<evidence type="ECO:0000313" key="1">
    <source>
        <dbReference type="EMBL" id="CEF84030.1"/>
    </source>
</evidence>
<evidence type="ECO:0000313" key="2">
    <source>
        <dbReference type="EnsemblFungi" id="CEF84030"/>
    </source>
</evidence>
<sequence length="64" mass="7309">MGSNPLFDETLVQAEWLLAMAMDNWMGTPCATFLFGLQDPCSPYAVLRTSIPRVEIPWTQRDYL</sequence>
<dbReference type="EnsemblFungi" id="CEF84030">
    <property type="protein sequence ID" value="CEF84030"/>
    <property type="gene ID" value="FGRRES_20352"/>
</dbReference>
<name>A0A098DQ95_GIBZE</name>
<proteinExistence type="predicted"/>
<evidence type="ECO:0000313" key="3">
    <source>
        <dbReference type="Proteomes" id="UP000070720"/>
    </source>
</evidence>